<keyword evidence="3" id="KW-1185">Reference proteome</keyword>
<dbReference type="SMART" id="SM00530">
    <property type="entry name" value="HTH_XRE"/>
    <property type="match status" value="1"/>
</dbReference>
<comment type="caution">
    <text evidence="2">The sequence shown here is derived from an EMBL/GenBank/DDBJ whole genome shotgun (WGS) entry which is preliminary data.</text>
</comment>
<reference evidence="2 3" key="1">
    <citation type="submission" date="2023-07" db="EMBL/GenBank/DDBJ databases">
        <title>Genomic Encyclopedia of Type Strains, Phase IV (KMG-IV): sequencing the most valuable type-strain genomes for metagenomic binning, comparative biology and taxonomic classification.</title>
        <authorList>
            <person name="Goeker M."/>
        </authorList>
    </citation>
    <scope>NUCLEOTIDE SEQUENCE [LARGE SCALE GENOMIC DNA]</scope>
    <source>
        <strain evidence="2 3">DSM 46876</strain>
    </source>
</reference>
<dbReference type="EMBL" id="JAUSUV010000008">
    <property type="protein sequence ID" value="MDQ0417893.1"/>
    <property type="molecule type" value="Genomic_DNA"/>
</dbReference>
<organism evidence="2 3">
    <name type="scientific">Croceifilum oryzae</name>
    <dbReference type="NCBI Taxonomy" id="1553429"/>
    <lineage>
        <taxon>Bacteria</taxon>
        <taxon>Bacillati</taxon>
        <taxon>Bacillota</taxon>
        <taxon>Bacilli</taxon>
        <taxon>Bacillales</taxon>
        <taxon>Thermoactinomycetaceae</taxon>
        <taxon>Croceifilum</taxon>
    </lineage>
</organism>
<dbReference type="PROSITE" id="PS50943">
    <property type="entry name" value="HTH_CROC1"/>
    <property type="match status" value="1"/>
</dbReference>
<dbReference type="GO" id="GO:0003677">
    <property type="term" value="F:DNA binding"/>
    <property type="evidence" value="ECO:0007669"/>
    <property type="project" value="InterPro"/>
</dbReference>
<dbReference type="RefSeq" id="WP_307253204.1">
    <property type="nucleotide sequence ID" value="NZ_JAUSUV010000008.1"/>
</dbReference>
<dbReference type="SUPFAM" id="SSF47413">
    <property type="entry name" value="lambda repressor-like DNA-binding domains"/>
    <property type="match status" value="1"/>
</dbReference>
<dbReference type="Pfam" id="PF01381">
    <property type="entry name" value="HTH_3"/>
    <property type="match status" value="1"/>
</dbReference>
<proteinExistence type="predicted"/>
<evidence type="ECO:0000313" key="2">
    <source>
        <dbReference type="EMBL" id="MDQ0417893.1"/>
    </source>
</evidence>
<evidence type="ECO:0000313" key="3">
    <source>
        <dbReference type="Proteomes" id="UP001238450"/>
    </source>
</evidence>
<dbReference type="Gene3D" id="1.10.260.40">
    <property type="entry name" value="lambda repressor-like DNA-binding domains"/>
    <property type="match status" value="1"/>
</dbReference>
<dbReference type="InterPro" id="IPR010982">
    <property type="entry name" value="Lambda_DNA-bd_dom_sf"/>
</dbReference>
<protein>
    <submittedName>
        <fullName evidence="2">Transcriptional regulator with XRE-family HTH domain</fullName>
    </submittedName>
</protein>
<evidence type="ECO:0000259" key="1">
    <source>
        <dbReference type="PROSITE" id="PS50943"/>
    </source>
</evidence>
<accession>A0AAJ1WSZ0</accession>
<dbReference type="InterPro" id="IPR001387">
    <property type="entry name" value="Cro/C1-type_HTH"/>
</dbReference>
<feature type="domain" description="HTH cro/C1-type" evidence="1">
    <location>
        <begin position="6"/>
        <end position="60"/>
    </location>
</feature>
<gene>
    <name evidence="2" type="ORF">J2Z48_002077</name>
</gene>
<dbReference type="CDD" id="cd00093">
    <property type="entry name" value="HTH_XRE"/>
    <property type="match status" value="1"/>
</dbReference>
<dbReference type="Proteomes" id="UP001238450">
    <property type="component" value="Unassembled WGS sequence"/>
</dbReference>
<dbReference type="AlphaFoldDB" id="A0AAJ1WSZ0"/>
<sequence length="85" mass="9555">MVRVNIEKVREAKGITKTYMGSRVGLTCTGYRHIAVGSVKLTVDRFLDFAKVLDCPPEVLLSDERTECFIQENIYKGEPSCLDTV</sequence>
<name>A0AAJ1WSZ0_9BACL</name>